<feature type="region of interest" description="Disordered" evidence="2">
    <location>
        <begin position="593"/>
        <end position="623"/>
    </location>
</feature>
<feature type="region of interest" description="Disordered" evidence="2">
    <location>
        <begin position="676"/>
        <end position="707"/>
    </location>
</feature>
<feature type="compositionally biased region" description="Polar residues" evidence="2">
    <location>
        <begin position="445"/>
        <end position="458"/>
    </location>
</feature>
<evidence type="ECO:0000256" key="1">
    <source>
        <dbReference type="SAM" id="Coils"/>
    </source>
</evidence>
<sequence>MIRSRTTDATTTKTSTDTTSTAATSTATTSTATPSTATPSTATTSTATTSTATTSTATTIVNSLTRPQETYALDTVSPLSLHENCFINLRHTNGKGKNICNRNFREYEISNGYTGLFNNISKNRIKKMIPFYANSFERKKKSKVNSTYQRKCTTPSYCKDLYNYSEKGKIKGKTTILKNVDSSKKGSYELRNKHINNVYSKSLNSCRKHEINNESYKCKMCKDENIDRRKMDKDITIKGIGISDDASHSAQHYPKYEENNDEKYYEERRKQEEYIKRIQMNSPNKHIFSKEIQSGKVREKNYPSLSKCKETDKEKNFEFLINTKAVKEENKNSNSNSKIPSNEILFSGNIYRMGNINEKEKTEKRQNTGRNVPERKTIISKVRGRSKPKKGKSSIKGEKKNSEKFYKCSKKNREDSSSFSKESSLYEVSLLGEMDISFDLSSNEDGKSFSRNFKNAPSENGANGGGSSGGDAKGKSIQAESEVARLEAPKREATELGTVQGRERDREGSHNPKIAFGGMKFTDLGKLKYDEIRSNRLVEGRSTNSGNIQAKSSSNGGNFFIVYTDDEHEGTIRGGKKEKTRKIYCAKQNYEHVTQERSSSHGDNIRRDSKKVNKKSEISPFRGGKKVDNIKLFVKERQKKEVEKRKEKIRIHDNENSIVGGKRKTDLNELTDRSLSRENNERAKQMQKKRVTTSAENDTKYDYSPAVSNISNEKGSTLYSRPMCNDLSRNVSTTESYNDVFYEKKKSNIFLEDILEFIHNRKMETECYVNSNNIYQGHFNYKKGNNMYYEEGEKKTHNLNITDDFNQNKEEKRDIFHSPNIPETEMEDSHSNGYSSDIISNEKKEKIEHNKNYPTHFSSNGQINHCNFTNKGVKKNVENKKFLYNDVIKNWDKIPVCEKTSALKEKKTNEPCNGRHFDIEKEMKTLTNLLNLKNEQNERLKIFLQLQENEINFLREKLQLFSDNTKEKKKNWENTIFYKNLIKANPSFLEIILKNSQQIENDVFANNDSTLKREDYDNCIDRNDAPSPSAYEVRVTGENNSPRFRKTYDCAVNAAYINVHNGGSEVRSDGADFHDNGEVNTFNADKKHALREQSNLKEDIHAFKIFEDAEMINRDYSTNQHHVLEEKSCRCRPKTESAPPTRYRAKDTISSESTKALTGYTNGSNNRSGDIRCSDNRGCSSFFGGRTHSERHRGRGKTHVINFNSRKGKREIAPWQSSSCLGSCRFPRLEAKNCNNFRYCNGRCKCNKDQSKMLKKAFKSNVVSVRCLPKNVKNMTWSCKNCSCSPKNLCTKKESGKERSESIFSKVFSYIRRNSLCNEKKYGNSCRRNNSASSAVFTQKRESSTPGCNRSSSSGYFIDVYPAKFQKRNHLHLCNDKRILINGKSGATNAFLSTKGSADILEDGKTKGENAVLCCKKVKTSEKENAACEQTGENAPYFNISCRSKPTMKGGTTKDRTTKGVTIKRGTIKSNCRYVLERNDDKPLDPYAYGEVLKNNESKHMKNVKEVGHNARRINNLDSQQNANPNLLNGIRLEGGNFLKKEEVSGMSDITEKAKLKYYSVKRCSKLDSTEMENTKKDTEQLGKTKRRIGETRGIVYTRVGAKGPKTNNSVDQKSVHQVNATDHFAFSCKNKKNCHADRNSDQADVIFKKNYHFSPKGNTLSHDSRIQIKQKKTYKTVGVKKGNNGKCVTKKEFPNFSKESDDMIRKNKNIEDMQYEKSKKQLEKKKNIQICGASHLDSANGTSSNITERDTLDDYSTCSNEDMYLWNTKENTKGKKNLLASEGIEIGDLNKQIKGRFNMQLLNSNGELTGSAENIIKKVILNYKTFKMRQKKQYKLGDESQSNVECNCDTCDFLQNKKKKKGQLGISGVCVGTHNGINKKTDSGVNRKTNSSVNIKTDNWVNEKAQSMRAEKRQGCSSVTMGENCGADDTRHVHENTYKCSWKKNNSVINHVPYSGRDCVYPDPKIYFLKNDESSIIVEYPNIKYYIKCH</sequence>
<feature type="region of interest" description="Disordered" evidence="2">
    <location>
        <begin position="445"/>
        <end position="517"/>
    </location>
</feature>
<organism evidence="3 4">
    <name type="scientific">Plasmodium ovale curtisi</name>
    <dbReference type="NCBI Taxonomy" id="864141"/>
    <lineage>
        <taxon>Eukaryota</taxon>
        <taxon>Sar</taxon>
        <taxon>Alveolata</taxon>
        <taxon>Apicomplexa</taxon>
        <taxon>Aconoidasida</taxon>
        <taxon>Haemosporida</taxon>
        <taxon>Plasmodiidae</taxon>
        <taxon>Plasmodium</taxon>
        <taxon>Plasmodium (Plasmodium)</taxon>
    </lineage>
</organism>
<evidence type="ECO:0000313" key="4">
    <source>
        <dbReference type="Proteomes" id="UP000078560"/>
    </source>
</evidence>
<protein>
    <submittedName>
        <fullName evidence="3">Uncharacterized protein</fullName>
    </submittedName>
</protein>
<feature type="compositionally biased region" description="Gly residues" evidence="2">
    <location>
        <begin position="462"/>
        <end position="471"/>
    </location>
</feature>
<evidence type="ECO:0000256" key="2">
    <source>
        <dbReference type="SAM" id="MobiDB-lite"/>
    </source>
</evidence>
<accession>A0A1A8W7S9</accession>
<feature type="region of interest" description="Disordered" evidence="2">
    <location>
        <begin position="355"/>
        <end position="400"/>
    </location>
</feature>
<reference evidence="4" key="1">
    <citation type="submission" date="2016-05" db="EMBL/GenBank/DDBJ databases">
        <authorList>
            <person name="Naeem Raeece"/>
        </authorList>
    </citation>
    <scope>NUCLEOTIDE SEQUENCE [LARGE SCALE GENOMIC DNA]</scope>
</reference>
<feature type="compositionally biased region" description="Basic and acidic residues" evidence="2">
    <location>
        <begin position="501"/>
        <end position="510"/>
    </location>
</feature>
<evidence type="ECO:0000313" key="3">
    <source>
        <dbReference type="EMBL" id="SBS87739.1"/>
    </source>
</evidence>
<name>A0A1A8W7S9_PLAOA</name>
<feature type="compositionally biased region" description="Basic and acidic residues" evidence="2">
    <location>
        <begin position="357"/>
        <end position="377"/>
    </location>
</feature>
<feature type="region of interest" description="Disordered" evidence="2">
    <location>
        <begin position="1"/>
        <end position="53"/>
    </location>
</feature>
<feature type="compositionally biased region" description="Basic and acidic residues" evidence="2">
    <location>
        <begin position="593"/>
        <end position="617"/>
    </location>
</feature>
<feature type="compositionally biased region" description="Basic and acidic residues" evidence="2">
    <location>
        <begin position="482"/>
        <end position="494"/>
    </location>
</feature>
<gene>
    <name evidence="3" type="ORF">POVCU2_0044220</name>
</gene>
<feature type="coiled-coil region" evidence="1">
    <location>
        <begin position="919"/>
        <end position="964"/>
    </location>
</feature>
<dbReference type="Proteomes" id="UP000078560">
    <property type="component" value="Unassembled WGS sequence"/>
</dbReference>
<feature type="compositionally biased region" description="Low complexity" evidence="2">
    <location>
        <begin position="7"/>
        <end position="53"/>
    </location>
</feature>
<dbReference type="EMBL" id="FLQU01000596">
    <property type="protein sequence ID" value="SBS87739.1"/>
    <property type="molecule type" value="Genomic_DNA"/>
</dbReference>
<keyword evidence="1" id="KW-0175">Coiled coil</keyword>
<proteinExistence type="predicted"/>
<feature type="compositionally biased region" description="Basic residues" evidence="2">
    <location>
        <begin position="382"/>
        <end position="393"/>
    </location>
</feature>